<evidence type="ECO:0000313" key="2">
    <source>
        <dbReference type="Proteomes" id="UP000004079"/>
    </source>
</evidence>
<evidence type="ECO:0000313" key="1">
    <source>
        <dbReference type="EMBL" id="EFB32034.1"/>
    </source>
</evidence>
<accession>D1QS27</accession>
<protein>
    <submittedName>
        <fullName evidence="1">Uncharacterized protein</fullName>
    </submittedName>
</protein>
<name>D1QS27_9BACT</name>
<dbReference type="Proteomes" id="UP000004079">
    <property type="component" value="Unassembled WGS sequence"/>
</dbReference>
<comment type="caution">
    <text evidence="1">The sequence shown here is derived from an EMBL/GenBank/DDBJ whole genome shotgun (WGS) entry which is preliminary data.</text>
</comment>
<organism evidence="1 2">
    <name type="scientific">Segatella oris F0302</name>
    <dbReference type="NCBI Taxonomy" id="649760"/>
    <lineage>
        <taxon>Bacteria</taxon>
        <taxon>Pseudomonadati</taxon>
        <taxon>Bacteroidota</taxon>
        <taxon>Bacteroidia</taxon>
        <taxon>Bacteroidales</taxon>
        <taxon>Prevotellaceae</taxon>
        <taxon>Segatella</taxon>
    </lineage>
</organism>
<dbReference type="EMBL" id="ACUZ02000031">
    <property type="protein sequence ID" value="EFB32034.1"/>
    <property type="molecule type" value="Genomic_DNA"/>
</dbReference>
<dbReference type="HOGENOM" id="CLU_3139226_0_0_10"/>
<dbReference type="AlphaFoldDB" id="D1QS27"/>
<gene>
    <name evidence="1" type="ORF">HMPREF0971_01783</name>
</gene>
<proteinExistence type="predicted"/>
<sequence>MQFAAYYPLFRKITRKKGKHLCTLPAAKLMIFRGDCKSDVKEVDKFKDA</sequence>
<reference evidence="1 2" key="1">
    <citation type="submission" date="2009-11" db="EMBL/GenBank/DDBJ databases">
        <authorList>
            <person name="Weinstock G."/>
            <person name="Sodergren E."/>
            <person name="Clifton S."/>
            <person name="Fulton L."/>
            <person name="Fulton B."/>
            <person name="Courtney L."/>
            <person name="Fronick C."/>
            <person name="Harrison M."/>
            <person name="Strong C."/>
            <person name="Farmer C."/>
            <person name="Delahaunty K."/>
            <person name="Markovic C."/>
            <person name="Hall O."/>
            <person name="Minx P."/>
            <person name="Tomlinson C."/>
            <person name="Mitreva M."/>
            <person name="Nelson J."/>
            <person name="Hou S."/>
            <person name="Wollam A."/>
            <person name="Pepin K.H."/>
            <person name="Johnson M."/>
            <person name="Bhonagiri V."/>
            <person name="Nash W.E."/>
            <person name="Warren W."/>
            <person name="Chinwalla A."/>
            <person name="Mardis E.R."/>
            <person name="Wilson R.K."/>
        </authorList>
    </citation>
    <scope>NUCLEOTIDE SEQUENCE [LARGE SCALE GENOMIC DNA]</scope>
    <source>
        <strain evidence="1 2">F0302</strain>
    </source>
</reference>